<accession>A0A2A4T0K2</accession>
<feature type="domain" description="Leucine-binding protein" evidence="3">
    <location>
        <begin position="28"/>
        <end position="368"/>
    </location>
</feature>
<comment type="similarity">
    <text evidence="1">Belongs to the leucine-binding protein family.</text>
</comment>
<protein>
    <submittedName>
        <fullName evidence="4">ABC transporter permease</fullName>
    </submittedName>
</protein>
<keyword evidence="2" id="KW-0732">Signal</keyword>
<proteinExistence type="inferred from homology"/>
<sequence length="397" mass="44529">MRARILMLALMVVSVFNPLVYASQDQVIRIGFIGSLSGPVAFMGKQTLRGLKLGLEYGTQGTMRINGKKIELLERDDQFKPDVGKQHLISYFRDEQVDIAVGSSTSGVTKAMLPVAERYGKLLIVEPAQASSITGKDWNPYIFRTGYNSWFYAASNAMIKVRPGTHVMMMAQNYSFGKDTLNAYKSTVERLGGHWVGAELLPFSTTDFKAPMQRVFQKMKKLKGPKVLFIAWAGSVNAYAKVLREKPQRYDIDTYTGGNTIPILKGFKKFKGMEGTSYYYYKIPKNPMNDWLTKTHLERFNSPPDFFVAGGMSAASAILTALKTAKTTDAKKLIPVMEGMSFQTPKGEMQFRKQDHQALQDSYHFRLTTQKGVDHAVPELIRILSGTEVDIPIQNQP</sequence>
<dbReference type="InterPro" id="IPR028082">
    <property type="entry name" value="Peripla_BP_I"/>
</dbReference>
<evidence type="ECO:0000313" key="4">
    <source>
        <dbReference type="EMBL" id="PCI27113.1"/>
    </source>
</evidence>
<evidence type="ECO:0000256" key="2">
    <source>
        <dbReference type="ARBA" id="ARBA00022729"/>
    </source>
</evidence>
<gene>
    <name evidence="4" type="ORF">COB67_09350</name>
</gene>
<dbReference type="EMBL" id="NVSR01000074">
    <property type="protein sequence ID" value="PCI27113.1"/>
    <property type="molecule type" value="Genomic_DNA"/>
</dbReference>
<comment type="caution">
    <text evidence="4">The sequence shown here is derived from an EMBL/GenBank/DDBJ whole genome shotgun (WGS) entry which is preliminary data.</text>
</comment>
<dbReference type="InterPro" id="IPR028081">
    <property type="entry name" value="Leu-bd"/>
</dbReference>
<dbReference type="CDD" id="cd06328">
    <property type="entry name" value="PBP1_SBP-like"/>
    <property type="match status" value="1"/>
</dbReference>
<evidence type="ECO:0000259" key="3">
    <source>
        <dbReference type="Pfam" id="PF13458"/>
    </source>
</evidence>
<dbReference type="Proteomes" id="UP000218113">
    <property type="component" value="Unassembled WGS sequence"/>
</dbReference>
<dbReference type="SUPFAM" id="SSF53822">
    <property type="entry name" value="Periplasmic binding protein-like I"/>
    <property type="match status" value="1"/>
</dbReference>
<dbReference type="PANTHER" id="PTHR30483:SF6">
    <property type="entry name" value="PERIPLASMIC BINDING PROTEIN OF ABC TRANSPORTER FOR NATURAL AMINO ACIDS"/>
    <property type="match status" value="1"/>
</dbReference>
<evidence type="ECO:0000313" key="5">
    <source>
        <dbReference type="Proteomes" id="UP000218113"/>
    </source>
</evidence>
<dbReference type="InterPro" id="IPR051010">
    <property type="entry name" value="BCAA_transport"/>
</dbReference>
<evidence type="ECO:0000256" key="1">
    <source>
        <dbReference type="ARBA" id="ARBA00010062"/>
    </source>
</evidence>
<dbReference type="Gene3D" id="3.40.50.2300">
    <property type="match status" value="2"/>
</dbReference>
<reference evidence="5" key="1">
    <citation type="submission" date="2017-08" db="EMBL/GenBank/DDBJ databases">
        <title>A dynamic microbial community with high functional redundancy inhabits the cold, oxic subseafloor aquifer.</title>
        <authorList>
            <person name="Tully B.J."/>
            <person name="Wheat C.G."/>
            <person name="Glazer B.T."/>
            <person name="Huber J.A."/>
        </authorList>
    </citation>
    <scope>NUCLEOTIDE SEQUENCE [LARGE SCALE GENOMIC DNA]</scope>
</reference>
<name>A0A2A4T0K2_9DELT</name>
<dbReference type="PANTHER" id="PTHR30483">
    <property type="entry name" value="LEUCINE-SPECIFIC-BINDING PROTEIN"/>
    <property type="match status" value="1"/>
</dbReference>
<dbReference type="AlphaFoldDB" id="A0A2A4T0K2"/>
<organism evidence="4 5">
    <name type="scientific">SAR324 cluster bacterium</name>
    <dbReference type="NCBI Taxonomy" id="2024889"/>
    <lineage>
        <taxon>Bacteria</taxon>
        <taxon>Deltaproteobacteria</taxon>
        <taxon>SAR324 cluster</taxon>
    </lineage>
</organism>
<dbReference type="Pfam" id="PF13458">
    <property type="entry name" value="Peripla_BP_6"/>
    <property type="match status" value="1"/>
</dbReference>